<name>A0A9P5G7E9_GEOCN</name>
<proteinExistence type="predicted"/>
<feature type="compositionally biased region" description="Low complexity" evidence="2">
    <location>
        <begin position="11"/>
        <end position="25"/>
    </location>
</feature>
<reference evidence="3" key="2">
    <citation type="submission" date="2020-01" db="EMBL/GenBank/DDBJ databases">
        <authorList>
            <person name="Perkins V."/>
            <person name="Lessard M.-H."/>
            <person name="Dugat-Bony E."/>
            <person name="Frenette M."/>
            <person name="Labrie S."/>
        </authorList>
    </citation>
    <scope>NUCLEOTIDE SEQUENCE</scope>
    <source>
        <strain evidence="3">LMA-70</strain>
    </source>
</reference>
<dbReference type="EMBL" id="QQZK01000014">
    <property type="protein sequence ID" value="KAF5104025.1"/>
    <property type="molecule type" value="Genomic_DNA"/>
</dbReference>
<feature type="compositionally biased region" description="Polar residues" evidence="2">
    <location>
        <begin position="40"/>
        <end position="49"/>
    </location>
</feature>
<organism evidence="3 4">
    <name type="scientific">Geotrichum candidum</name>
    <name type="common">Oospora lactis</name>
    <name type="synonym">Dipodascus geotrichum</name>
    <dbReference type="NCBI Taxonomy" id="1173061"/>
    <lineage>
        <taxon>Eukaryota</taxon>
        <taxon>Fungi</taxon>
        <taxon>Dikarya</taxon>
        <taxon>Ascomycota</taxon>
        <taxon>Saccharomycotina</taxon>
        <taxon>Dipodascomycetes</taxon>
        <taxon>Dipodascales</taxon>
        <taxon>Dipodascaceae</taxon>
        <taxon>Geotrichum</taxon>
    </lineage>
</organism>
<sequence length="124" mass="13815">MMSKKPNGVDTGNLSSGLSQQLSTNPPTASAEDSKGDLPESSSSPQETAQILAEHIKTSLAKKEAVNRQKLYLNHLQQQIQRHTMRAEMLYNNGQVSRASKVMDKIDELELELHEVLSRPLNQF</sequence>
<protein>
    <submittedName>
        <fullName evidence="3">Uncharacterized protein</fullName>
    </submittedName>
</protein>
<keyword evidence="1" id="KW-0175">Coiled coil</keyword>
<feature type="coiled-coil region" evidence="1">
    <location>
        <begin position="73"/>
        <end position="119"/>
    </location>
</feature>
<dbReference type="AlphaFoldDB" id="A0A9P5G7E9"/>
<feature type="region of interest" description="Disordered" evidence="2">
    <location>
        <begin position="1"/>
        <end position="49"/>
    </location>
</feature>
<reference evidence="3" key="1">
    <citation type="journal article" date="2020" name="Front. Microbiol.">
        <title>Phenotypic and Genetic Characterization of the Cheese Ripening Yeast Geotrichum candidum.</title>
        <authorList>
            <person name="Perkins V."/>
            <person name="Vignola S."/>
            <person name="Lessard M.H."/>
            <person name="Plante P.L."/>
            <person name="Corbeil J."/>
            <person name="Dugat-Bony E."/>
            <person name="Frenette M."/>
            <person name="Labrie S."/>
        </authorList>
    </citation>
    <scope>NUCLEOTIDE SEQUENCE</scope>
    <source>
        <strain evidence="3">LMA-70</strain>
    </source>
</reference>
<dbReference type="Proteomes" id="UP000750522">
    <property type="component" value="Unassembled WGS sequence"/>
</dbReference>
<evidence type="ECO:0000313" key="3">
    <source>
        <dbReference type="EMBL" id="KAF5104025.1"/>
    </source>
</evidence>
<accession>A0A9P5G7E9</accession>
<comment type="caution">
    <text evidence="3">The sequence shown here is derived from an EMBL/GenBank/DDBJ whole genome shotgun (WGS) entry which is preliminary data.</text>
</comment>
<evidence type="ECO:0000256" key="2">
    <source>
        <dbReference type="SAM" id="MobiDB-lite"/>
    </source>
</evidence>
<evidence type="ECO:0000256" key="1">
    <source>
        <dbReference type="SAM" id="Coils"/>
    </source>
</evidence>
<evidence type="ECO:0000313" key="4">
    <source>
        <dbReference type="Proteomes" id="UP000750522"/>
    </source>
</evidence>
<gene>
    <name evidence="3" type="ORF">DV451_001016</name>
</gene>